<evidence type="ECO:0000259" key="1">
    <source>
        <dbReference type="Pfam" id="PF10727"/>
    </source>
</evidence>
<dbReference type="RefSeq" id="WP_102330333.1">
    <property type="nucleotide sequence ID" value="NZ_CP058566.2"/>
</dbReference>
<dbReference type="InterPro" id="IPR019665">
    <property type="entry name" value="OxRdtase/DH_put_Rossmann_dom"/>
</dbReference>
<protein>
    <submittedName>
        <fullName evidence="3">DUF2520 domain-containing protein</fullName>
    </submittedName>
</protein>
<dbReference type="SUPFAM" id="SSF51735">
    <property type="entry name" value="NAD(P)-binding Rossmann-fold domains"/>
    <property type="match status" value="1"/>
</dbReference>
<dbReference type="Pfam" id="PF10727">
    <property type="entry name" value="Rossmann-like"/>
    <property type="match status" value="1"/>
</dbReference>
<proteinExistence type="predicted"/>
<evidence type="ECO:0000313" key="3">
    <source>
        <dbReference type="EMBL" id="PPD58849.1"/>
    </source>
</evidence>
<reference evidence="3 4" key="1">
    <citation type="journal article" date="2017" name="ISME J.">
        <title>Grape pomace compost harbors organohalide-respiring Dehalogenimonas species with novel reductive dehalogenase genes.</title>
        <authorList>
            <person name="Yang Y."/>
            <person name="Higgins S.A."/>
            <person name="Yan J."/>
            <person name="Simsir B."/>
            <person name="Chourey K."/>
            <person name="Iyer R."/>
            <person name="Hettich R.L."/>
            <person name="Baldwin B."/>
            <person name="Ogles D.M."/>
            <person name="Loffler F.E."/>
        </authorList>
    </citation>
    <scope>NUCLEOTIDE SEQUENCE [LARGE SCALE GENOMIC DNA]</scope>
    <source>
        <strain evidence="3 4">GP</strain>
    </source>
</reference>
<dbReference type="SUPFAM" id="SSF48179">
    <property type="entry name" value="6-phosphogluconate dehydrogenase C-terminal domain-like"/>
    <property type="match status" value="1"/>
</dbReference>
<dbReference type="InterPro" id="IPR037108">
    <property type="entry name" value="TM1727-like_C_sf"/>
</dbReference>
<dbReference type="EMBL" id="JQAN02000006">
    <property type="protein sequence ID" value="PPD58849.1"/>
    <property type="molecule type" value="Genomic_DNA"/>
</dbReference>
<organism evidence="3 4">
    <name type="scientific">Dehalogenimonas etheniformans</name>
    <dbReference type="NCBI Taxonomy" id="1536648"/>
    <lineage>
        <taxon>Bacteria</taxon>
        <taxon>Bacillati</taxon>
        <taxon>Chloroflexota</taxon>
        <taxon>Dehalococcoidia</taxon>
        <taxon>Dehalococcoidales</taxon>
        <taxon>Dehalococcoidaceae</taxon>
        <taxon>Dehalogenimonas</taxon>
    </lineage>
</organism>
<accession>A0A2P5P971</accession>
<dbReference type="InterPro" id="IPR036291">
    <property type="entry name" value="NAD(P)-bd_dom_sf"/>
</dbReference>
<dbReference type="InterPro" id="IPR008927">
    <property type="entry name" value="6-PGluconate_DH-like_C_sf"/>
</dbReference>
<dbReference type="Gene3D" id="1.10.1040.20">
    <property type="entry name" value="ProC-like, C-terminal domain"/>
    <property type="match status" value="1"/>
</dbReference>
<dbReference type="PANTHER" id="PTHR40459">
    <property type="entry name" value="CONSERVED HYPOTHETICAL ALANINE AND LEUCINE RICH PROTEIN"/>
    <property type="match status" value="1"/>
</dbReference>
<dbReference type="Pfam" id="PF10728">
    <property type="entry name" value="DUF2520"/>
    <property type="match status" value="1"/>
</dbReference>
<dbReference type="Proteomes" id="UP000235653">
    <property type="component" value="Unassembled WGS sequence"/>
</dbReference>
<dbReference type="InterPro" id="IPR018931">
    <property type="entry name" value="DUF2520"/>
</dbReference>
<dbReference type="Gene3D" id="3.40.50.720">
    <property type="entry name" value="NAD(P)-binding Rossmann-like Domain"/>
    <property type="match status" value="1"/>
</dbReference>
<dbReference type="OrthoDB" id="9810755at2"/>
<evidence type="ECO:0000259" key="2">
    <source>
        <dbReference type="Pfam" id="PF10728"/>
    </source>
</evidence>
<sequence>MACNSQRIGIIGAGKVGNALAVALIKAGYSVNAVSSRTISSAYKLADKLPSAVVFESPKEIATVCDLIFITTPDSAIRDVATSISSRSGLMVSHVAASVSLSVLDGLREDGAITGVFHPLQAISSKNSEILPGITFAIEAEEPLFSLLQQIASRLGGRTVELKENDRVFYHASAIIASNYLVALVNTAAELWQGFGTKEQAIRALMPLIRGTLDNIEQIGIPECLTGPISRGDKETIKAHLMLLQESAPRTLDMYKLLGLNTIPLALYKGSIDQAKATELKELLETNS</sequence>
<dbReference type="AlphaFoldDB" id="A0A2P5P971"/>
<feature type="domain" description="Putative oxidoreductase/dehydrogenase Rossmann-like" evidence="1">
    <location>
        <begin position="7"/>
        <end position="119"/>
    </location>
</feature>
<feature type="domain" description="DUF2520" evidence="2">
    <location>
        <begin position="134"/>
        <end position="261"/>
    </location>
</feature>
<evidence type="ECO:0000313" key="4">
    <source>
        <dbReference type="Proteomes" id="UP000235653"/>
    </source>
</evidence>
<dbReference type="PANTHER" id="PTHR40459:SF1">
    <property type="entry name" value="CONSERVED HYPOTHETICAL ALANINE AND LEUCINE RICH PROTEIN"/>
    <property type="match status" value="1"/>
</dbReference>
<comment type="caution">
    <text evidence="3">The sequence shown here is derived from an EMBL/GenBank/DDBJ whole genome shotgun (WGS) entry which is preliminary data.</text>
</comment>
<name>A0A2P5P971_9CHLR</name>
<keyword evidence="4" id="KW-1185">Reference proteome</keyword>
<gene>
    <name evidence="3" type="ORF">JP09_003005</name>
</gene>